<dbReference type="Pfam" id="PF00850">
    <property type="entry name" value="Hist_deacetyl"/>
    <property type="match status" value="1"/>
</dbReference>
<proteinExistence type="inferred from homology"/>
<dbReference type="CDD" id="cd09993">
    <property type="entry name" value="HDAC_classIV"/>
    <property type="match status" value="1"/>
</dbReference>
<dbReference type="PANTHER" id="PTHR10625:SF19">
    <property type="entry name" value="HISTONE DEACETYLASE 12"/>
    <property type="match status" value="1"/>
</dbReference>
<feature type="domain" description="Histone deacetylase" evidence="3">
    <location>
        <begin position="24"/>
        <end position="282"/>
    </location>
</feature>
<name>A0A7W2R2R2_9FLAO</name>
<dbReference type="GO" id="GO:0016787">
    <property type="term" value="F:hydrolase activity"/>
    <property type="evidence" value="ECO:0007669"/>
    <property type="project" value="UniProtKB-KW"/>
</dbReference>
<dbReference type="EMBL" id="JACGLT010000003">
    <property type="protein sequence ID" value="MBA6152081.1"/>
    <property type="molecule type" value="Genomic_DNA"/>
</dbReference>
<dbReference type="GO" id="GO:0004407">
    <property type="term" value="F:histone deacetylase activity"/>
    <property type="evidence" value="ECO:0007669"/>
    <property type="project" value="InterPro"/>
</dbReference>
<dbReference type="InterPro" id="IPR044150">
    <property type="entry name" value="HDAC_classIV"/>
</dbReference>
<dbReference type="InterPro" id="IPR023696">
    <property type="entry name" value="Ureohydrolase_dom_sf"/>
</dbReference>
<dbReference type="GO" id="GO:0040029">
    <property type="term" value="P:epigenetic regulation of gene expression"/>
    <property type="evidence" value="ECO:0007669"/>
    <property type="project" value="TreeGrafter"/>
</dbReference>
<dbReference type="Proteomes" id="UP000541857">
    <property type="component" value="Unassembled WGS sequence"/>
</dbReference>
<comment type="similarity">
    <text evidence="1">Belongs to the histone deacetylase family.</text>
</comment>
<protein>
    <submittedName>
        <fullName evidence="4">Histone deacetylase</fullName>
    </submittedName>
</protein>
<dbReference type="InterPro" id="IPR037138">
    <property type="entry name" value="His_deacetylse_dom_sf"/>
</dbReference>
<comment type="caution">
    <text evidence="4">The sequence shown here is derived from an EMBL/GenBank/DDBJ whole genome shotgun (WGS) entry which is preliminary data.</text>
</comment>
<accession>A0A7W2R2R2</accession>
<evidence type="ECO:0000259" key="3">
    <source>
        <dbReference type="Pfam" id="PF00850"/>
    </source>
</evidence>
<evidence type="ECO:0000256" key="2">
    <source>
        <dbReference type="ARBA" id="ARBA00022801"/>
    </source>
</evidence>
<keyword evidence="5" id="KW-1185">Reference proteome</keyword>
<sequence length="300" mass="33673">MLKIAFHPIYKHPLPAGHRFPMLKYELLRDQLLYEGTCTQDNFFEPSTLEDHYILNVHTADYLNDLKYLTLNARAARKIGFPLSEALIKREIIIADGTVKASQLAIDHGIAMNIAGGTHHAYADSGEGFCILNDQAIAARYLQEMQLTEKILIVDLDVHQGNGTAKIFENDPSVFTFSMHGKSNYPFKKEVSDLDIALEDGCDDNTYLSILKDTLPKLIQAENPDFIYYLSGVDVIETDKLGKLSLSIEGCKERDRFVLQTCKDNEIPVMCSMGGGYSPEIKTIIDAHANTFRLAQSIFF</sequence>
<dbReference type="PANTHER" id="PTHR10625">
    <property type="entry name" value="HISTONE DEACETYLASE HDAC1-RELATED"/>
    <property type="match status" value="1"/>
</dbReference>
<gene>
    <name evidence="4" type="ORF">H3Z82_05010</name>
</gene>
<dbReference type="InterPro" id="IPR023801">
    <property type="entry name" value="His_deacetylse_dom"/>
</dbReference>
<dbReference type="Gene3D" id="3.40.800.20">
    <property type="entry name" value="Histone deacetylase domain"/>
    <property type="match status" value="1"/>
</dbReference>
<dbReference type="PRINTS" id="PR01270">
    <property type="entry name" value="HDASUPER"/>
</dbReference>
<evidence type="ECO:0000313" key="5">
    <source>
        <dbReference type="Proteomes" id="UP000541857"/>
    </source>
</evidence>
<reference evidence="4 5" key="1">
    <citation type="submission" date="2020-07" db="EMBL/GenBank/DDBJ databases">
        <title>Bacterium isolated from marine sediment.</title>
        <authorList>
            <person name="Shang D."/>
        </authorList>
    </citation>
    <scope>NUCLEOTIDE SEQUENCE [LARGE SCALE GENOMIC DNA]</scope>
    <source>
        <strain evidence="4 5">F6074</strain>
    </source>
</reference>
<evidence type="ECO:0000256" key="1">
    <source>
        <dbReference type="ARBA" id="ARBA00005947"/>
    </source>
</evidence>
<dbReference type="SUPFAM" id="SSF52768">
    <property type="entry name" value="Arginase/deacetylase"/>
    <property type="match status" value="1"/>
</dbReference>
<dbReference type="AlphaFoldDB" id="A0A7W2R2R2"/>
<dbReference type="RefSeq" id="WP_182203208.1">
    <property type="nucleotide sequence ID" value="NZ_JACGLT010000003.1"/>
</dbReference>
<organism evidence="4 5">
    <name type="scientific">Gelidibacter maritimus</name>
    <dbReference type="NCBI Taxonomy" id="2761487"/>
    <lineage>
        <taxon>Bacteria</taxon>
        <taxon>Pseudomonadati</taxon>
        <taxon>Bacteroidota</taxon>
        <taxon>Flavobacteriia</taxon>
        <taxon>Flavobacteriales</taxon>
        <taxon>Flavobacteriaceae</taxon>
        <taxon>Gelidibacter</taxon>
    </lineage>
</organism>
<evidence type="ECO:0000313" key="4">
    <source>
        <dbReference type="EMBL" id="MBA6152081.1"/>
    </source>
</evidence>
<keyword evidence="2" id="KW-0378">Hydrolase</keyword>
<dbReference type="InterPro" id="IPR000286">
    <property type="entry name" value="HDACs"/>
</dbReference>